<dbReference type="OrthoDB" id="2157530at2759"/>
<dbReference type="InterPro" id="IPR052895">
    <property type="entry name" value="HetReg/Transcr_Mod"/>
</dbReference>
<dbReference type="VEuPathDB" id="FungiDB:HMPREF1541_00866"/>
<dbReference type="PANTHER" id="PTHR24148:SF73">
    <property type="entry name" value="HET DOMAIN PROTEIN (AFU_ORTHOLOGUE AFUA_8G01020)"/>
    <property type="match status" value="1"/>
</dbReference>
<protein>
    <recommendedName>
        <fullName evidence="2">Heterokaryon incompatibility domain-containing protein</fullName>
    </recommendedName>
</protein>
<name>W2SFJ2_CYPE1</name>
<sequence>MTAIRPQRLPSFQHEKLRLNANSIRLVQVHGSMHRTAPLALRITQYSKHKLPAYVAISYTWGSSNDLLPIKINGKPFHVHTNLYNLLLHLRQRGESRFLWVDALCIDQANLAERNFHVQLMARIYDEASCALVWLGLPSDDRREARAIDFLTEMASLITRPKRGGPTFSDLYMTEKTSSRWLNLLGFCTGCEYWTRTWIIQEFLQARHIEIICGTAQLDWTFFATVYTQLQVFGREGRIPPGSLQDSILPILSSVPGRLTAMRLSGQATPLQGLLHEFYDAQCSEPRDKVYGMLGIAEDCGTHPETGLFRGPQPDYATHILDVYQAVVNYLRDTSSTMSVSPLTILLLQKSLHISKLDVLEYVAQFEPADWQTKLAQSTFALRPSYIGVIEDTLPGWTGIRDLRQSLEQFDWSKYVGYTIEKRPSRPNKLTSPPVAPPMSRSSSSTQQRVENLPNNMISSVLAVAEVHPGLATLYQYLPQAQGFHLPAELLTLHHEDKAALANPPNQKPTVIIEQSEAASPLRIGFACAGARRGDVICQWPETDLTLIARRPVYGSQSLQLVGRAVMVTHSGLAGREMETHPVCGKNIWTSACLSGDVGLGEYGGELLETDAVSMFEILRGGEM</sequence>
<keyword evidence="4" id="KW-1185">Reference proteome</keyword>
<dbReference type="EMBL" id="KB822711">
    <property type="protein sequence ID" value="ETN46679.1"/>
    <property type="molecule type" value="Genomic_DNA"/>
</dbReference>
<dbReference type="Pfam" id="PF06985">
    <property type="entry name" value="HET"/>
    <property type="match status" value="1"/>
</dbReference>
<accession>W2SFJ2</accession>
<dbReference type="InParanoid" id="W2SFJ2"/>
<evidence type="ECO:0000259" key="2">
    <source>
        <dbReference type="Pfam" id="PF06985"/>
    </source>
</evidence>
<dbReference type="eggNOG" id="ENOG502SRNF">
    <property type="taxonomic scope" value="Eukaryota"/>
</dbReference>
<gene>
    <name evidence="3" type="ORF">HMPREF1541_00866</name>
</gene>
<organism evidence="3 4">
    <name type="scientific">Cyphellophora europaea (strain CBS 101466)</name>
    <name type="common">Phialophora europaea</name>
    <dbReference type="NCBI Taxonomy" id="1220924"/>
    <lineage>
        <taxon>Eukaryota</taxon>
        <taxon>Fungi</taxon>
        <taxon>Dikarya</taxon>
        <taxon>Ascomycota</taxon>
        <taxon>Pezizomycotina</taxon>
        <taxon>Eurotiomycetes</taxon>
        <taxon>Chaetothyriomycetidae</taxon>
        <taxon>Chaetothyriales</taxon>
        <taxon>Cyphellophoraceae</taxon>
        <taxon>Cyphellophora</taxon>
    </lineage>
</organism>
<dbReference type="RefSeq" id="XP_008711391.1">
    <property type="nucleotide sequence ID" value="XM_008713169.1"/>
</dbReference>
<dbReference type="PANTHER" id="PTHR24148">
    <property type="entry name" value="ANKYRIN REPEAT DOMAIN-CONTAINING PROTEIN 39 HOMOLOG-RELATED"/>
    <property type="match status" value="1"/>
</dbReference>
<dbReference type="AlphaFoldDB" id="W2SFJ2"/>
<feature type="domain" description="Heterokaryon incompatibility" evidence="2">
    <location>
        <begin position="54"/>
        <end position="202"/>
    </location>
</feature>
<evidence type="ECO:0000256" key="1">
    <source>
        <dbReference type="SAM" id="MobiDB-lite"/>
    </source>
</evidence>
<reference evidence="3 4" key="1">
    <citation type="submission" date="2013-03" db="EMBL/GenBank/DDBJ databases">
        <title>The Genome Sequence of Phialophora europaea CBS 101466.</title>
        <authorList>
            <consortium name="The Broad Institute Genomics Platform"/>
            <person name="Cuomo C."/>
            <person name="de Hoog S."/>
            <person name="Gorbushina A."/>
            <person name="Walker B."/>
            <person name="Young S.K."/>
            <person name="Zeng Q."/>
            <person name="Gargeya S."/>
            <person name="Fitzgerald M."/>
            <person name="Haas B."/>
            <person name="Abouelleil A."/>
            <person name="Allen A.W."/>
            <person name="Alvarado L."/>
            <person name="Arachchi H.M."/>
            <person name="Berlin A.M."/>
            <person name="Chapman S.B."/>
            <person name="Gainer-Dewar J."/>
            <person name="Goldberg J."/>
            <person name="Griggs A."/>
            <person name="Gujja S."/>
            <person name="Hansen M."/>
            <person name="Howarth C."/>
            <person name="Imamovic A."/>
            <person name="Ireland A."/>
            <person name="Larimer J."/>
            <person name="McCowan C."/>
            <person name="Murphy C."/>
            <person name="Pearson M."/>
            <person name="Poon T.W."/>
            <person name="Priest M."/>
            <person name="Roberts A."/>
            <person name="Saif S."/>
            <person name="Shea T."/>
            <person name="Sisk P."/>
            <person name="Sykes S."/>
            <person name="Wortman J."/>
            <person name="Nusbaum C."/>
            <person name="Birren B."/>
        </authorList>
    </citation>
    <scope>NUCLEOTIDE SEQUENCE [LARGE SCALE GENOMIC DNA]</scope>
    <source>
        <strain evidence="3 4">CBS 101466</strain>
    </source>
</reference>
<evidence type="ECO:0000313" key="3">
    <source>
        <dbReference type="EMBL" id="ETN46679.1"/>
    </source>
</evidence>
<dbReference type="HOGENOM" id="CLU_019136_0_0_1"/>
<dbReference type="InterPro" id="IPR010730">
    <property type="entry name" value="HET"/>
</dbReference>
<proteinExistence type="predicted"/>
<evidence type="ECO:0000313" key="4">
    <source>
        <dbReference type="Proteomes" id="UP000030752"/>
    </source>
</evidence>
<dbReference type="Proteomes" id="UP000030752">
    <property type="component" value="Unassembled WGS sequence"/>
</dbReference>
<dbReference type="STRING" id="1220924.W2SFJ2"/>
<dbReference type="GeneID" id="19968205"/>
<feature type="region of interest" description="Disordered" evidence="1">
    <location>
        <begin position="423"/>
        <end position="448"/>
    </location>
</feature>